<reference evidence="2" key="1">
    <citation type="submission" date="2018-05" db="EMBL/GenBank/DDBJ databases">
        <authorList>
            <person name="Lanie J.A."/>
            <person name="Ng W.-L."/>
            <person name="Kazmierczak K.M."/>
            <person name="Andrzejewski T.M."/>
            <person name="Davidsen T.M."/>
            <person name="Wayne K.J."/>
            <person name="Tettelin H."/>
            <person name="Glass J.I."/>
            <person name="Rusch D."/>
            <person name="Podicherti R."/>
            <person name="Tsui H.-C.T."/>
            <person name="Winkler M.E."/>
        </authorList>
    </citation>
    <scope>NUCLEOTIDE SEQUENCE</scope>
</reference>
<sequence>MSVGLVNTVCDDLVSPPPGRGVMSGTVPPESSPSASTESGPIDDDSSGWIGGNRMLVPTKTRTIKLIARKKRTSCLTLSPLFSDVAAGYRSQERDCGPTRQTAYNEVFVSQPTNRPWQLRVVRLPVQQTRSTWV</sequence>
<protein>
    <submittedName>
        <fullName evidence="2">Uncharacterized protein</fullName>
    </submittedName>
</protein>
<gene>
    <name evidence="2" type="ORF">METZ01_LOCUS136678</name>
</gene>
<accession>A0A381Z3W0</accession>
<evidence type="ECO:0000313" key="2">
    <source>
        <dbReference type="EMBL" id="SVA83824.1"/>
    </source>
</evidence>
<organism evidence="2">
    <name type="scientific">marine metagenome</name>
    <dbReference type="NCBI Taxonomy" id="408172"/>
    <lineage>
        <taxon>unclassified sequences</taxon>
        <taxon>metagenomes</taxon>
        <taxon>ecological metagenomes</taxon>
    </lineage>
</organism>
<feature type="compositionally biased region" description="Low complexity" evidence="1">
    <location>
        <begin position="28"/>
        <end position="40"/>
    </location>
</feature>
<evidence type="ECO:0000256" key="1">
    <source>
        <dbReference type="SAM" id="MobiDB-lite"/>
    </source>
</evidence>
<feature type="region of interest" description="Disordered" evidence="1">
    <location>
        <begin position="12"/>
        <end position="54"/>
    </location>
</feature>
<proteinExistence type="predicted"/>
<name>A0A381Z3W0_9ZZZZ</name>
<dbReference type="EMBL" id="UINC01019819">
    <property type="protein sequence ID" value="SVA83824.1"/>
    <property type="molecule type" value="Genomic_DNA"/>
</dbReference>
<dbReference type="AlphaFoldDB" id="A0A381Z3W0"/>